<evidence type="ECO:0000256" key="1">
    <source>
        <dbReference type="SAM" id="Phobius"/>
    </source>
</evidence>
<dbReference type="InterPro" id="IPR026870">
    <property type="entry name" value="Zinc_ribbon_dom"/>
</dbReference>
<evidence type="ECO:0000259" key="2">
    <source>
        <dbReference type="Pfam" id="PF13240"/>
    </source>
</evidence>
<dbReference type="EMBL" id="JACDQQ010002259">
    <property type="protein sequence ID" value="MBA0087939.1"/>
    <property type="molecule type" value="Genomic_DNA"/>
</dbReference>
<proteinExistence type="predicted"/>
<organism evidence="3 4">
    <name type="scientific">Candidatus Acidiferrum panamense</name>
    <dbReference type="NCBI Taxonomy" id="2741543"/>
    <lineage>
        <taxon>Bacteria</taxon>
        <taxon>Pseudomonadati</taxon>
        <taxon>Acidobacteriota</taxon>
        <taxon>Terriglobia</taxon>
        <taxon>Candidatus Acidiferrales</taxon>
        <taxon>Candidatus Acidiferrum</taxon>
    </lineage>
</organism>
<keyword evidence="4" id="KW-1185">Reference proteome</keyword>
<comment type="caution">
    <text evidence="3">The sequence shown here is derived from an EMBL/GenBank/DDBJ whole genome shotgun (WGS) entry which is preliminary data.</text>
</comment>
<feature type="domain" description="Zinc-ribbon" evidence="2">
    <location>
        <begin position="2"/>
        <end position="22"/>
    </location>
</feature>
<dbReference type="Pfam" id="PF13240">
    <property type="entry name" value="Zn_Ribbon_1"/>
    <property type="match status" value="1"/>
</dbReference>
<name>A0A7V8NUU1_9BACT</name>
<protein>
    <submittedName>
        <fullName evidence="3">Zinc ribbon domain-containing protein</fullName>
    </submittedName>
</protein>
<reference evidence="3" key="1">
    <citation type="submission" date="2020-06" db="EMBL/GenBank/DDBJ databases">
        <title>Legume-microbial interactions unlock mineral nutrients during tropical forest succession.</title>
        <authorList>
            <person name="Epihov D.Z."/>
        </authorList>
    </citation>
    <scope>NUCLEOTIDE SEQUENCE [LARGE SCALE GENOMIC DNA]</scope>
    <source>
        <strain evidence="3">Pan2503</strain>
    </source>
</reference>
<keyword evidence="1" id="KW-1133">Transmembrane helix</keyword>
<keyword evidence="1" id="KW-0472">Membrane</keyword>
<evidence type="ECO:0000313" key="3">
    <source>
        <dbReference type="EMBL" id="MBA0087939.1"/>
    </source>
</evidence>
<keyword evidence="1" id="KW-0812">Transmembrane</keyword>
<dbReference type="AlphaFoldDB" id="A0A7V8NUU1"/>
<gene>
    <name evidence="3" type="ORF">HRJ53_23380</name>
</gene>
<feature type="transmembrane region" description="Helical" evidence="1">
    <location>
        <begin position="53"/>
        <end position="76"/>
    </location>
</feature>
<accession>A0A7V8NUU1</accession>
<evidence type="ECO:0000313" key="4">
    <source>
        <dbReference type="Proteomes" id="UP000567293"/>
    </source>
</evidence>
<sequence length="95" mass="10130">MYCSKCGVLMADGAMFCAACGQAFSTAAVMARPMNAQVATAPRVEYGGFWLRFLAYLVDGAVILIGICVVAIPLVFLTGLGAYLSNINPEQDWNE</sequence>
<feature type="non-terminal residue" evidence="3">
    <location>
        <position position="95"/>
    </location>
</feature>
<dbReference type="Proteomes" id="UP000567293">
    <property type="component" value="Unassembled WGS sequence"/>
</dbReference>